<feature type="region of interest" description="Disordered" evidence="1">
    <location>
        <begin position="1"/>
        <end position="27"/>
    </location>
</feature>
<evidence type="ECO:0000313" key="2">
    <source>
        <dbReference type="EMBL" id="DAF92865.1"/>
    </source>
</evidence>
<sequence length="51" mass="5644">MYARGRRSELRGPPAPFANPHPDDVSGANIGYCVVIRKFKKGSKNEDKISI</sequence>
<proteinExistence type="predicted"/>
<dbReference type="EMBL" id="BK016075">
    <property type="protein sequence ID" value="DAF92865.1"/>
    <property type="molecule type" value="Genomic_DNA"/>
</dbReference>
<name>A0A8S5UEG3_9CAUD</name>
<organism evidence="2">
    <name type="scientific">Myoviridae sp. ctDvB7</name>
    <dbReference type="NCBI Taxonomy" id="2825057"/>
    <lineage>
        <taxon>Viruses</taxon>
        <taxon>Duplodnaviria</taxon>
        <taxon>Heunggongvirae</taxon>
        <taxon>Uroviricota</taxon>
        <taxon>Caudoviricetes</taxon>
    </lineage>
</organism>
<protein>
    <submittedName>
        <fullName evidence="2">Uncharacterized protein</fullName>
    </submittedName>
</protein>
<evidence type="ECO:0000256" key="1">
    <source>
        <dbReference type="SAM" id="MobiDB-lite"/>
    </source>
</evidence>
<feature type="compositionally biased region" description="Basic and acidic residues" evidence="1">
    <location>
        <begin position="1"/>
        <end position="10"/>
    </location>
</feature>
<accession>A0A8S5UEG3</accession>
<reference evidence="2" key="1">
    <citation type="journal article" date="2021" name="Proc. Natl. Acad. Sci. U.S.A.">
        <title>A Catalog of Tens of Thousands of Viruses from Human Metagenomes Reveals Hidden Associations with Chronic Diseases.</title>
        <authorList>
            <person name="Tisza M.J."/>
            <person name="Buck C.B."/>
        </authorList>
    </citation>
    <scope>NUCLEOTIDE SEQUENCE</scope>
    <source>
        <strain evidence="2">CtDvB7</strain>
    </source>
</reference>